<keyword evidence="2" id="KW-1185">Reference proteome</keyword>
<name>A0ACC0A3Q5_CATRO</name>
<sequence>MVEVKDEVHTPDLMKEVGFVSNASPSDSSSDAINKKSPSGSGVRRNSCATKRSSQAGWTEEEDNMLAEAVKKYNGRNWKKIAECMTGRTDVQCLHRWQKVLNPELVKGPWTKEEDDCITRLVGRFGSRKWSIIAKFLPGRIGKQCRERWHNHLDPAIKKEAWTEEEESILDYYHHIYGNKWAEIARFLPGRTDNAIKNHWNCSIKKKLDLNLPHPPIMASGISSSLRAISDHEKKTGQVQYSSLLQGIGKPNVLGQEGSLENGADSCSPHAISDHPKKTGQVQYSSLLQGIGKPNVLGQEGSLENGADACSTELVLGNSNFSMNSLSKSRASEIWRSSSDDGVSKVKPFWGTTVGETEGLQSNVNSKDCHIQGQSGSNFNYVRPCSIFDLIDKSSPNCFGRRPIVEVAPPFSSEWLFESPKRTRHDSLGFSNLNSEHSPDTNFLSLSTTHGYDKENSQVCKKNKLYKAPSSQDRRHTVFFHSEPSELKDFHVSTRKDGGKVSNFSSPPPNQMLNASRSDSSPESILRNSARSYNNTPSIIRKKTYGSHQDENRSSYTSTPGYLVSSTSESTDVSSPDSSSMGESALRRTLERRLDYAFDREWNPTTVGQYNPVSASSPKL</sequence>
<evidence type="ECO:0000313" key="2">
    <source>
        <dbReference type="Proteomes" id="UP001060085"/>
    </source>
</evidence>
<evidence type="ECO:0000313" key="1">
    <source>
        <dbReference type="EMBL" id="KAI5655540.1"/>
    </source>
</evidence>
<proteinExistence type="predicted"/>
<comment type="caution">
    <text evidence="1">The sequence shown here is derived from an EMBL/GenBank/DDBJ whole genome shotgun (WGS) entry which is preliminary data.</text>
</comment>
<reference evidence="2" key="1">
    <citation type="journal article" date="2023" name="Nat. Plants">
        <title>Single-cell RNA sequencing provides a high-resolution roadmap for understanding the multicellular compartmentation of specialized metabolism.</title>
        <authorList>
            <person name="Sun S."/>
            <person name="Shen X."/>
            <person name="Li Y."/>
            <person name="Li Y."/>
            <person name="Wang S."/>
            <person name="Li R."/>
            <person name="Zhang H."/>
            <person name="Shen G."/>
            <person name="Guo B."/>
            <person name="Wei J."/>
            <person name="Xu J."/>
            <person name="St-Pierre B."/>
            <person name="Chen S."/>
            <person name="Sun C."/>
        </authorList>
    </citation>
    <scope>NUCLEOTIDE SEQUENCE [LARGE SCALE GENOMIC DNA]</scope>
</reference>
<dbReference type="Proteomes" id="UP001060085">
    <property type="component" value="Linkage Group LG07"/>
</dbReference>
<accession>A0ACC0A3Q5</accession>
<gene>
    <name evidence="1" type="ORF">M9H77_32727</name>
</gene>
<organism evidence="1 2">
    <name type="scientific">Catharanthus roseus</name>
    <name type="common">Madagascar periwinkle</name>
    <name type="synonym">Vinca rosea</name>
    <dbReference type="NCBI Taxonomy" id="4058"/>
    <lineage>
        <taxon>Eukaryota</taxon>
        <taxon>Viridiplantae</taxon>
        <taxon>Streptophyta</taxon>
        <taxon>Embryophyta</taxon>
        <taxon>Tracheophyta</taxon>
        <taxon>Spermatophyta</taxon>
        <taxon>Magnoliopsida</taxon>
        <taxon>eudicotyledons</taxon>
        <taxon>Gunneridae</taxon>
        <taxon>Pentapetalae</taxon>
        <taxon>asterids</taxon>
        <taxon>lamiids</taxon>
        <taxon>Gentianales</taxon>
        <taxon>Apocynaceae</taxon>
        <taxon>Rauvolfioideae</taxon>
        <taxon>Vinceae</taxon>
        <taxon>Catharanthinae</taxon>
        <taxon>Catharanthus</taxon>
    </lineage>
</organism>
<dbReference type="EMBL" id="CM044707">
    <property type="protein sequence ID" value="KAI5655540.1"/>
    <property type="molecule type" value="Genomic_DNA"/>
</dbReference>
<protein>
    <submittedName>
        <fullName evidence="1">Uncharacterized protein</fullName>
    </submittedName>
</protein>